<dbReference type="STRING" id="1619046.US42_C0001G0050"/>
<name>A0A0G0IVN5_9BACT</name>
<dbReference type="EMBL" id="LBSX01000001">
    <property type="protein sequence ID" value="KKQ28199.1"/>
    <property type="molecule type" value="Genomic_DNA"/>
</dbReference>
<dbReference type="PROSITE" id="PS51257">
    <property type="entry name" value="PROKAR_LIPOPROTEIN"/>
    <property type="match status" value="1"/>
</dbReference>
<organism evidence="1 2">
    <name type="scientific">Candidatus Magasanikbacteria bacterium GW2011_GWC2_37_14</name>
    <dbReference type="NCBI Taxonomy" id="1619046"/>
    <lineage>
        <taxon>Bacteria</taxon>
        <taxon>Candidatus Magasanikiibacteriota</taxon>
    </lineage>
</organism>
<sequence>MKILNNYKILLTSVMAVLLVGGGCSEVPKDQEINYENDVLPLLETKTESKVRGSCNMIESKSTCFDFIGEIFTEDRMRLSCEEGKFSLDGCPYSDLGGCQATPGTVSESIAWSYNYGGQPISAEEAGYQAQACNAMTISKWVLPADLLKK</sequence>
<dbReference type="AlphaFoldDB" id="A0A0G0IVN5"/>
<proteinExistence type="predicted"/>
<evidence type="ECO:0000313" key="2">
    <source>
        <dbReference type="Proteomes" id="UP000034849"/>
    </source>
</evidence>
<gene>
    <name evidence="1" type="ORF">US42_C0001G0050</name>
</gene>
<reference evidence="1 2" key="1">
    <citation type="journal article" date="2015" name="Nature">
        <title>rRNA introns, odd ribosomes, and small enigmatic genomes across a large radiation of phyla.</title>
        <authorList>
            <person name="Brown C.T."/>
            <person name="Hug L.A."/>
            <person name="Thomas B.C."/>
            <person name="Sharon I."/>
            <person name="Castelle C.J."/>
            <person name="Singh A."/>
            <person name="Wilkins M.J."/>
            <person name="Williams K.H."/>
            <person name="Banfield J.F."/>
        </authorList>
    </citation>
    <scope>NUCLEOTIDE SEQUENCE [LARGE SCALE GENOMIC DNA]</scope>
</reference>
<evidence type="ECO:0000313" key="1">
    <source>
        <dbReference type="EMBL" id="KKQ28199.1"/>
    </source>
</evidence>
<accession>A0A0G0IVN5</accession>
<protein>
    <recommendedName>
        <fullName evidence="3">Lipoprotein</fullName>
    </recommendedName>
</protein>
<comment type="caution">
    <text evidence="1">The sequence shown here is derived from an EMBL/GenBank/DDBJ whole genome shotgun (WGS) entry which is preliminary data.</text>
</comment>
<evidence type="ECO:0008006" key="3">
    <source>
        <dbReference type="Google" id="ProtNLM"/>
    </source>
</evidence>
<dbReference type="Proteomes" id="UP000034849">
    <property type="component" value="Unassembled WGS sequence"/>
</dbReference>